<dbReference type="Pfam" id="PF00106">
    <property type="entry name" value="adh_short"/>
    <property type="match status" value="1"/>
</dbReference>
<comment type="similarity">
    <text evidence="1 4">Belongs to the short-chain dehydrogenases/reductases (SDR) family.</text>
</comment>
<proteinExistence type="inferred from homology"/>
<dbReference type="InterPro" id="IPR036291">
    <property type="entry name" value="NAD(P)-bd_dom_sf"/>
</dbReference>
<evidence type="ECO:0000256" key="2">
    <source>
        <dbReference type="ARBA" id="ARBA00022857"/>
    </source>
</evidence>
<comment type="caution">
    <text evidence="5">The sequence shown here is derived from an EMBL/GenBank/DDBJ whole genome shotgun (WGS) entry which is preliminary data.</text>
</comment>
<dbReference type="PANTHER" id="PTHR43391:SF14">
    <property type="entry name" value="DEHYDROGENASE_REDUCTASE SDR FAMILY PROTEIN 7-LIKE"/>
    <property type="match status" value="1"/>
</dbReference>
<reference evidence="5" key="1">
    <citation type="journal article" date="2014" name="Int. J. Syst. Evol. Microbiol.">
        <title>Complete genome sequence of Corynebacterium casei LMG S-19264T (=DSM 44701T), isolated from a smear-ripened cheese.</title>
        <authorList>
            <consortium name="US DOE Joint Genome Institute (JGI-PGF)"/>
            <person name="Walter F."/>
            <person name="Albersmeier A."/>
            <person name="Kalinowski J."/>
            <person name="Ruckert C."/>
        </authorList>
    </citation>
    <scope>NUCLEOTIDE SEQUENCE</scope>
    <source>
        <strain evidence="5">CGMCC 1.12777</strain>
    </source>
</reference>
<reference evidence="5" key="2">
    <citation type="submission" date="2020-09" db="EMBL/GenBank/DDBJ databases">
        <authorList>
            <person name="Sun Q."/>
            <person name="Zhou Y."/>
        </authorList>
    </citation>
    <scope>NUCLEOTIDE SEQUENCE</scope>
    <source>
        <strain evidence="5">CGMCC 1.12777</strain>
    </source>
</reference>
<name>A0A8J3EN40_9BACL</name>
<evidence type="ECO:0000256" key="3">
    <source>
        <dbReference type="ARBA" id="ARBA00023002"/>
    </source>
</evidence>
<evidence type="ECO:0000256" key="4">
    <source>
        <dbReference type="RuleBase" id="RU000363"/>
    </source>
</evidence>
<dbReference type="PRINTS" id="PR00081">
    <property type="entry name" value="GDHRDH"/>
</dbReference>
<dbReference type="CDD" id="cd05233">
    <property type="entry name" value="SDR_c"/>
    <property type="match status" value="1"/>
</dbReference>
<dbReference type="EMBL" id="BMFV01000017">
    <property type="protein sequence ID" value="GGH83214.1"/>
    <property type="molecule type" value="Genomic_DNA"/>
</dbReference>
<dbReference type="InterPro" id="IPR002347">
    <property type="entry name" value="SDR_fam"/>
</dbReference>
<dbReference type="SUPFAM" id="SSF51735">
    <property type="entry name" value="NAD(P)-binding Rossmann-fold domains"/>
    <property type="match status" value="1"/>
</dbReference>
<dbReference type="PROSITE" id="PS00061">
    <property type="entry name" value="ADH_SHORT"/>
    <property type="match status" value="1"/>
</dbReference>
<accession>A0A8J3EN40</accession>
<dbReference type="GO" id="GO:0016491">
    <property type="term" value="F:oxidoreductase activity"/>
    <property type="evidence" value="ECO:0007669"/>
    <property type="project" value="UniProtKB-KW"/>
</dbReference>
<gene>
    <name evidence="5" type="primary">fabG</name>
    <name evidence="5" type="ORF">GCM10007096_23750</name>
</gene>
<keyword evidence="6" id="KW-1185">Reference proteome</keyword>
<keyword evidence="3" id="KW-0560">Oxidoreductase</keyword>
<dbReference type="RefSeq" id="WP_188497592.1">
    <property type="nucleotide sequence ID" value="NZ_BMFV01000017.1"/>
</dbReference>
<protein>
    <submittedName>
        <fullName evidence="5">3-ketoacyl-ACP reductase</fullName>
    </submittedName>
</protein>
<dbReference type="Gene3D" id="3.40.50.720">
    <property type="entry name" value="NAD(P)-binding Rossmann-like Domain"/>
    <property type="match status" value="1"/>
</dbReference>
<dbReference type="InterPro" id="IPR020904">
    <property type="entry name" value="Sc_DH/Rdtase_CS"/>
</dbReference>
<dbReference type="AlphaFoldDB" id="A0A8J3EN40"/>
<sequence length="229" mass="24435">MNIDGATIVITGASKGIGKETAALLRKENVNLVLGSRSGQKNELDQLLELPLDVANEDSVIQFYTRAVQKFGSIDVLINCAGTGSFEHIIESSTQAFDEMLSVNLRGTYLMCKHFGKHMAGGGKGHILNLISIAGTTALPGGGGYSASKFGVLGLTRVLQTELRQKGVQVTAVLPGAVRSSFWDQIEPKPDLSQMIPTETLAQHLVNIIHQPPGAYVDEVTLMPPLGIL</sequence>
<keyword evidence="2" id="KW-0521">NADP</keyword>
<evidence type="ECO:0000256" key="1">
    <source>
        <dbReference type="ARBA" id="ARBA00006484"/>
    </source>
</evidence>
<dbReference type="PRINTS" id="PR00080">
    <property type="entry name" value="SDRFAMILY"/>
</dbReference>
<dbReference type="PANTHER" id="PTHR43391">
    <property type="entry name" value="RETINOL DEHYDROGENASE-RELATED"/>
    <property type="match status" value="1"/>
</dbReference>
<organism evidence="5 6">
    <name type="scientific">Pullulanibacillus pueri</name>
    <dbReference type="NCBI Taxonomy" id="1437324"/>
    <lineage>
        <taxon>Bacteria</taxon>
        <taxon>Bacillati</taxon>
        <taxon>Bacillota</taxon>
        <taxon>Bacilli</taxon>
        <taxon>Bacillales</taxon>
        <taxon>Sporolactobacillaceae</taxon>
        <taxon>Pullulanibacillus</taxon>
    </lineage>
</organism>
<dbReference type="Proteomes" id="UP000656813">
    <property type="component" value="Unassembled WGS sequence"/>
</dbReference>
<evidence type="ECO:0000313" key="6">
    <source>
        <dbReference type="Proteomes" id="UP000656813"/>
    </source>
</evidence>
<evidence type="ECO:0000313" key="5">
    <source>
        <dbReference type="EMBL" id="GGH83214.1"/>
    </source>
</evidence>